<dbReference type="SUPFAM" id="SSF64167">
    <property type="entry name" value="SurE-like"/>
    <property type="match status" value="1"/>
</dbReference>
<evidence type="ECO:0000256" key="7">
    <source>
        <dbReference type="HAMAP-Rule" id="MF_00060"/>
    </source>
</evidence>
<organism evidence="9 10">
    <name type="scientific">Desulfofustis limnaeus</name>
    <dbReference type="NCBI Taxonomy" id="2740163"/>
    <lineage>
        <taxon>Bacteria</taxon>
        <taxon>Pseudomonadati</taxon>
        <taxon>Thermodesulfobacteriota</taxon>
        <taxon>Desulfobulbia</taxon>
        <taxon>Desulfobulbales</taxon>
        <taxon>Desulfocapsaceae</taxon>
        <taxon>Desulfofustis</taxon>
    </lineage>
</organism>
<keyword evidence="10" id="KW-1185">Reference proteome</keyword>
<comment type="catalytic activity">
    <reaction evidence="1 7">
        <text>a ribonucleoside 5'-phosphate + H2O = a ribonucleoside + phosphate</text>
        <dbReference type="Rhea" id="RHEA:12484"/>
        <dbReference type="ChEBI" id="CHEBI:15377"/>
        <dbReference type="ChEBI" id="CHEBI:18254"/>
        <dbReference type="ChEBI" id="CHEBI:43474"/>
        <dbReference type="ChEBI" id="CHEBI:58043"/>
        <dbReference type="EC" id="3.1.3.5"/>
    </reaction>
</comment>
<evidence type="ECO:0000313" key="10">
    <source>
        <dbReference type="Proteomes" id="UP000830055"/>
    </source>
</evidence>
<evidence type="ECO:0000256" key="2">
    <source>
        <dbReference type="ARBA" id="ARBA00011062"/>
    </source>
</evidence>
<dbReference type="NCBIfam" id="NF001490">
    <property type="entry name" value="PRK00346.1-4"/>
    <property type="match status" value="1"/>
</dbReference>
<dbReference type="EC" id="3.1.3.5" evidence="7"/>
<comment type="cofactor">
    <cofactor evidence="7">
        <name>a divalent metal cation</name>
        <dbReference type="ChEBI" id="CHEBI:60240"/>
    </cofactor>
    <text evidence="7">Binds 1 divalent metal cation per subunit.</text>
</comment>
<dbReference type="RefSeq" id="WP_284152372.1">
    <property type="nucleotide sequence ID" value="NZ_AP025516.1"/>
</dbReference>
<feature type="binding site" evidence="7">
    <location>
        <position position="92"/>
    </location>
    <ligand>
        <name>a divalent metal cation</name>
        <dbReference type="ChEBI" id="CHEBI:60240"/>
    </ligand>
</feature>
<dbReference type="InterPro" id="IPR036523">
    <property type="entry name" value="SurE-like_sf"/>
</dbReference>
<feature type="domain" description="Survival protein SurE-like phosphatase/nucleotidase" evidence="8">
    <location>
        <begin position="4"/>
        <end position="182"/>
    </location>
</feature>
<comment type="function">
    <text evidence="7">Nucleotidase that shows phosphatase activity on nucleoside 5'-monophosphates.</text>
</comment>
<keyword evidence="3 7" id="KW-0963">Cytoplasm</keyword>
<dbReference type="PANTHER" id="PTHR30457">
    <property type="entry name" value="5'-NUCLEOTIDASE SURE"/>
    <property type="match status" value="1"/>
</dbReference>
<dbReference type="EMBL" id="AP025516">
    <property type="protein sequence ID" value="BDD89046.1"/>
    <property type="molecule type" value="Genomic_DNA"/>
</dbReference>
<proteinExistence type="inferred from homology"/>
<name>A0ABN6MB45_9BACT</name>
<protein>
    <recommendedName>
        <fullName evidence="7">5'-nucleotidase SurE</fullName>
        <ecNumber evidence="7">3.1.3.5</ecNumber>
    </recommendedName>
    <alternativeName>
        <fullName evidence="7">Nucleoside 5'-monophosphate phosphohydrolase</fullName>
    </alternativeName>
</protein>
<accession>A0ABN6MB45</accession>
<dbReference type="Proteomes" id="UP000830055">
    <property type="component" value="Chromosome"/>
</dbReference>
<feature type="binding site" evidence="7">
    <location>
        <position position="9"/>
    </location>
    <ligand>
        <name>a divalent metal cation</name>
        <dbReference type="ChEBI" id="CHEBI:60240"/>
    </ligand>
</feature>
<feature type="binding site" evidence="7">
    <location>
        <position position="40"/>
    </location>
    <ligand>
        <name>a divalent metal cation</name>
        <dbReference type="ChEBI" id="CHEBI:60240"/>
    </ligand>
</feature>
<feature type="binding site" evidence="7">
    <location>
        <position position="10"/>
    </location>
    <ligand>
        <name>a divalent metal cation</name>
        <dbReference type="ChEBI" id="CHEBI:60240"/>
    </ligand>
</feature>
<evidence type="ECO:0000256" key="4">
    <source>
        <dbReference type="ARBA" id="ARBA00022723"/>
    </source>
</evidence>
<dbReference type="HAMAP" id="MF_00060">
    <property type="entry name" value="SurE"/>
    <property type="match status" value="1"/>
</dbReference>
<evidence type="ECO:0000256" key="6">
    <source>
        <dbReference type="ARBA" id="ARBA00022801"/>
    </source>
</evidence>
<sequence>MKTILITNDDGIHSPGLRALEAALSPLGRVVTVAPDRDNSAISHALTMNRPLRLTSLTEDRFSLDGTPTDCVVIGLSQVLEHPPDLLVSGINHGGNIGDDISYSGTVSAAVEGTMYSVPSMAVSLCGEPPFNFANANRIVGSLAATIMDYGLPENTLMNVNVPNTDTVKGLRVTRQGRRIWKQAVQHTRDPWGRLRFWIGGGTPLLDGGRDTDVHAVTNGFVSITPIHLDLTNHEGISYFREDLALENMPW</sequence>
<evidence type="ECO:0000256" key="3">
    <source>
        <dbReference type="ARBA" id="ARBA00022490"/>
    </source>
</evidence>
<dbReference type="NCBIfam" id="TIGR00087">
    <property type="entry name" value="surE"/>
    <property type="match status" value="1"/>
</dbReference>
<evidence type="ECO:0000256" key="5">
    <source>
        <dbReference type="ARBA" id="ARBA00022741"/>
    </source>
</evidence>
<dbReference type="Gene3D" id="3.40.1210.10">
    <property type="entry name" value="Survival protein SurE-like phosphatase/nucleotidase"/>
    <property type="match status" value="1"/>
</dbReference>
<gene>
    <name evidence="7 9" type="primary">surE</name>
    <name evidence="9" type="ORF">DPPLL_34110</name>
</gene>
<dbReference type="InterPro" id="IPR002828">
    <property type="entry name" value="SurE-like_Pase/nucleotidase"/>
</dbReference>
<reference evidence="9 10" key="1">
    <citation type="submission" date="2022-01" db="EMBL/GenBank/DDBJ databases">
        <title>Desulfofustis limnae sp. nov., a novel mesophilic sulfate-reducing bacterium isolated from marsh soil.</title>
        <authorList>
            <person name="Watanabe M."/>
            <person name="Takahashi A."/>
            <person name="Kojima H."/>
            <person name="Fukui M."/>
        </authorList>
    </citation>
    <scope>NUCLEOTIDE SEQUENCE [LARGE SCALE GENOMIC DNA]</scope>
    <source>
        <strain evidence="9 10">PPLL</strain>
    </source>
</reference>
<comment type="subcellular location">
    <subcellularLocation>
        <location evidence="7">Cytoplasm</location>
    </subcellularLocation>
</comment>
<dbReference type="PANTHER" id="PTHR30457:SF12">
    <property type="entry name" value="5'_3'-NUCLEOTIDASE SURE"/>
    <property type="match status" value="1"/>
</dbReference>
<evidence type="ECO:0000313" key="9">
    <source>
        <dbReference type="EMBL" id="BDD89046.1"/>
    </source>
</evidence>
<comment type="similarity">
    <text evidence="2 7">Belongs to the SurE nucleotidase family.</text>
</comment>
<keyword evidence="5 7" id="KW-0547">Nucleotide-binding</keyword>
<evidence type="ECO:0000259" key="8">
    <source>
        <dbReference type="Pfam" id="PF01975"/>
    </source>
</evidence>
<dbReference type="Pfam" id="PF01975">
    <property type="entry name" value="SurE"/>
    <property type="match status" value="1"/>
</dbReference>
<keyword evidence="6 7" id="KW-0378">Hydrolase</keyword>
<evidence type="ECO:0000256" key="1">
    <source>
        <dbReference type="ARBA" id="ARBA00000815"/>
    </source>
</evidence>
<dbReference type="InterPro" id="IPR030048">
    <property type="entry name" value="SurE"/>
</dbReference>
<keyword evidence="4 7" id="KW-0479">Metal-binding</keyword>